<dbReference type="InterPro" id="IPR011006">
    <property type="entry name" value="CheY-like_superfamily"/>
</dbReference>
<feature type="domain" description="PAS" evidence="3">
    <location>
        <begin position="145"/>
        <end position="201"/>
    </location>
</feature>
<reference evidence="5" key="1">
    <citation type="submission" date="2016-04" db="EMBL/GenBank/DDBJ databases">
        <authorList>
            <person name="Evans L.H."/>
            <person name="Alamgir A."/>
            <person name="Owens N."/>
            <person name="Weber N.D."/>
            <person name="Virtaneva K."/>
            <person name="Barbian K."/>
            <person name="Babar A."/>
            <person name="Rosenke K."/>
        </authorList>
    </citation>
    <scope>NUCLEOTIDE SEQUENCE</scope>
    <source>
        <strain evidence="5">86</strain>
    </source>
</reference>
<dbReference type="Pfam" id="PF00072">
    <property type="entry name" value="Response_reg"/>
    <property type="match status" value="1"/>
</dbReference>
<name>A0A212JGS5_9DELT</name>
<dbReference type="PANTHER" id="PTHR47233">
    <property type="entry name" value="CHEMOTAXIS PROTEIN CHEV"/>
    <property type="match status" value="1"/>
</dbReference>
<dbReference type="InterPro" id="IPR001789">
    <property type="entry name" value="Sig_transdc_resp-reg_receiver"/>
</dbReference>
<dbReference type="InterPro" id="IPR002545">
    <property type="entry name" value="CheW-lke_dom"/>
</dbReference>
<dbReference type="PROSITE" id="PS50851">
    <property type="entry name" value="CHEW"/>
    <property type="match status" value="1"/>
</dbReference>
<sequence>MSQTNILLDAGTNELEVVEFYLDEEGYRGHYGVNVAKVLEIIREQPVTAMPQMRHPAVLGAFPHRDGRVVPLVDLALYLGKKRAATQEPKIIVTEFNNIITGFLVSGVNRIHRLSWQEVEAPGSFLQNMSRNAITGVVRLEGRVVFILDMEAIVGELDPALAIRLDGALHDASGKGTIYTVLHADDSGNVRNLVKRLMEQSGRFKIIQTSNGEEAWNTLLRFRREEEQGGTPVKQRVQAVISDIEMPQMDGLTLCRKIKEDATLKYLPVALFSSLITDRLEHKGESVGADAQFAKPDLQVLSEKVLELITTGKVKSLPSDAFL</sequence>
<dbReference type="InterPro" id="IPR036061">
    <property type="entry name" value="CheW-like_dom_sf"/>
</dbReference>
<dbReference type="InterPro" id="IPR024181">
    <property type="entry name" value="Chemotax_regulator_CheV"/>
</dbReference>
<evidence type="ECO:0000313" key="5">
    <source>
        <dbReference type="EMBL" id="SBV98627.1"/>
    </source>
</evidence>
<feature type="domain" description="Response regulatory" evidence="2">
    <location>
        <begin position="180"/>
        <end position="310"/>
    </location>
</feature>
<dbReference type="Gene3D" id="2.40.50.180">
    <property type="entry name" value="CheA-289, Domain 4"/>
    <property type="match status" value="1"/>
</dbReference>
<evidence type="ECO:0000259" key="4">
    <source>
        <dbReference type="PROSITE" id="PS50851"/>
    </source>
</evidence>
<feature type="modified residue" description="4-aspartylphosphate" evidence="1">
    <location>
        <position position="243"/>
    </location>
</feature>
<dbReference type="PROSITE" id="PS50112">
    <property type="entry name" value="PAS"/>
    <property type="match status" value="1"/>
</dbReference>
<gene>
    <name evidence="5" type="ORF">KL86DPRO_11421</name>
</gene>
<dbReference type="Pfam" id="PF01584">
    <property type="entry name" value="CheW"/>
    <property type="match status" value="1"/>
</dbReference>
<dbReference type="SMART" id="SM00260">
    <property type="entry name" value="CheW"/>
    <property type="match status" value="1"/>
</dbReference>
<dbReference type="PIRSF" id="PIRSF002867">
    <property type="entry name" value="CheV"/>
    <property type="match status" value="1"/>
</dbReference>
<dbReference type="Gene3D" id="2.30.30.40">
    <property type="entry name" value="SH3 Domains"/>
    <property type="match status" value="1"/>
</dbReference>
<dbReference type="PROSITE" id="PS50110">
    <property type="entry name" value="RESPONSE_REGULATORY"/>
    <property type="match status" value="1"/>
</dbReference>
<organism evidence="5">
    <name type="scientific">uncultured delta proteobacterium</name>
    <dbReference type="NCBI Taxonomy" id="34034"/>
    <lineage>
        <taxon>Bacteria</taxon>
        <taxon>Deltaproteobacteria</taxon>
        <taxon>environmental samples</taxon>
    </lineage>
</organism>
<evidence type="ECO:0000259" key="2">
    <source>
        <dbReference type="PROSITE" id="PS50110"/>
    </source>
</evidence>
<dbReference type="EMBL" id="FLUQ01000001">
    <property type="protein sequence ID" value="SBV98627.1"/>
    <property type="molecule type" value="Genomic_DNA"/>
</dbReference>
<dbReference type="Gene3D" id="3.40.50.2300">
    <property type="match status" value="1"/>
</dbReference>
<dbReference type="GO" id="GO:0006935">
    <property type="term" value="P:chemotaxis"/>
    <property type="evidence" value="ECO:0007669"/>
    <property type="project" value="InterPro"/>
</dbReference>
<evidence type="ECO:0000256" key="1">
    <source>
        <dbReference type="PROSITE-ProRule" id="PRU00169"/>
    </source>
</evidence>
<dbReference type="SUPFAM" id="SSF52172">
    <property type="entry name" value="CheY-like"/>
    <property type="match status" value="1"/>
</dbReference>
<protein>
    <submittedName>
        <fullName evidence="5">Putative CheW protein</fullName>
    </submittedName>
</protein>
<dbReference type="InterPro" id="IPR000014">
    <property type="entry name" value="PAS"/>
</dbReference>
<feature type="domain" description="CheW-like" evidence="4">
    <location>
        <begin position="14"/>
        <end position="159"/>
    </location>
</feature>
<dbReference type="SMART" id="SM00448">
    <property type="entry name" value="REC"/>
    <property type="match status" value="1"/>
</dbReference>
<accession>A0A212JGS5</accession>
<dbReference type="PANTHER" id="PTHR47233:SF3">
    <property type="entry name" value="CHEMOTAXIS PROTEIN CHEV"/>
    <property type="match status" value="1"/>
</dbReference>
<dbReference type="AlphaFoldDB" id="A0A212JGS5"/>
<evidence type="ECO:0000259" key="3">
    <source>
        <dbReference type="PROSITE" id="PS50112"/>
    </source>
</evidence>
<proteinExistence type="predicted"/>
<keyword evidence="1" id="KW-0597">Phosphoprotein</keyword>
<dbReference type="GO" id="GO:0000160">
    <property type="term" value="P:phosphorelay signal transduction system"/>
    <property type="evidence" value="ECO:0007669"/>
    <property type="project" value="InterPro"/>
</dbReference>
<dbReference type="SUPFAM" id="SSF50341">
    <property type="entry name" value="CheW-like"/>
    <property type="match status" value="1"/>
</dbReference>